<evidence type="ECO:0000313" key="5">
    <source>
        <dbReference type="Proteomes" id="UP000539710"/>
    </source>
</evidence>
<dbReference type="Gene3D" id="2.40.50.120">
    <property type="match status" value="1"/>
</dbReference>
<dbReference type="AlphaFoldDB" id="A0A7D7LLA3"/>
<evidence type="ECO:0000313" key="2">
    <source>
        <dbReference type="EMBL" id="MBA5247211.1"/>
    </source>
</evidence>
<dbReference type="InterPro" id="IPR008993">
    <property type="entry name" value="TIMP-like_OB-fold"/>
</dbReference>
<evidence type="ECO:0000256" key="1">
    <source>
        <dbReference type="SAM" id="Phobius"/>
    </source>
</evidence>
<gene>
    <name evidence="3" type="ORF">H1R16_06910</name>
    <name evidence="2" type="ORF">H2507_08530</name>
</gene>
<feature type="transmembrane region" description="Helical" evidence="1">
    <location>
        <begin position="177"/>
        <end position="195"/>
    </location>
</feature>
<dbReference type="RefSeq" id="WP_181887301.1">
    <property type="nucleotide sequence ID" value="NZ_CP059472.1"/>
</dbReference>
<keyword evidence="1" id="KW-1133">Transmembrane helix</keyword>
<keyword evidence="5" id="KW-1185">Reference proteome</keyword>
<accession>A0A7D7LLA3</accession>
<reference evidence="5" key="3">
    <citation type="submission" date="2020-07" db="EMBL/GenBank/DDBJ databases">
        <title>Flavobacterium sp. xlx-214.</title>
        <authorList>
            <person name="Yang C."/>
        </authorList>
    </citation>
    <scope>NUCLEOTIDE SEQUENCE [LARGE SCALE GENOMIC DNA]</scope>
    <source>
        <strain evidence="5">CX-624</strain>
    </source>
</reference>
<name>A0A7D7LLA3_9FLAO</name>
<dbReference type="Proteomes" id="UP000539710">
    <property type="component" value="Unassembled WGS sequence"/>
</dbReference>
<reference evidence="4" key="2">
    <citation type="submission" date="2020-07" db="EMBL/GenBank/DDBJ databases">
        <title>Chryseobacterium sp.cx-624.</title>
        <authorList>
            <person name="Yang C."/>
        </authorList>
    </citation>
    <scope>NUCLEOTIDE SEQUENCE [LARGE SCALE GENOMIC DNA]</scope>
    <source>
        <strain evidence="4">cx-624</strain>
    </source>
</reference>
<dbReference type="Proteomes" id="UP000515349">
    <property type="component" value="Chromosome"/>
</dbReference>
<evidence type="ECO:0000313" key="3">
    <source>
        <dbReference type="EMBL" id="QMS97462.1"/>
    </source>
</evidence>
<protein>
    <submittedName>
        <fullName evidence="3">Uncharacterized protein</fullName>
    </submittedName>
</protein>
<reference evidence="2" key="4">
    <citation type="submission" date="2020-07" db="EMBL/GenBank/DDBJ databases">
        <authorList>
            <person name="Yang C."/>
        </authorList>
    </citation>
    <scope>NUCLEOTIDE SEQUENCE</scope>
    <source>
        <strain evidence="2">Cx-624</strain>
    </source>
</reference>
<sequence>MLWSIPAFACKCNHQDIESSFKSADFVFVANIYSTVNEFPGLQQNNPILLSRAKIVKSYKSPSEFSFYQTKEVTLLSSSLDTCDYPFVAHGKYLIFGFLDSDSEFVYSSHCLSTKALSEVSRTELVTLSRLADEYEIENQTIRETDDSLIEIVEFNSNRKMNSLLLENSALTVENNYLKYSLILLTVLAIIIMIYKVNKKGK</sequence>
<dbReference type="EMBL" id="JACEUX010000002">
    <property type="protein sequence ID" value="MBA5247211.1"/>
    <property type="molecule type" value="Genomic_DNA"/>
</dbReference>
<dbReference type="KEGG" id="cbau:H1R16_06910"/>
<evidence type="ECO:0000313" key="4">
    <source>
        <dbReference type="Proteomes" id="UP000515349"/>
    </source>
</evidence>
<proteinExistence type="predicted"/>
<reference evidence="3" key="1">
    <citation type="submission" date="2020-07" db="EMBL/GenBank/DDBJ databases">
        <title>Chryseobacterium sp. CX-624.</title>
        <authorList>
            <person name="Yang C."/>
        </authorList>
    </citation>
    <scope>NUCLEOTIDE SEQUENCE</scope>
    <source>
        <strain evidence="3">CX-624</strain>
    </source>
</reference>
<dbReference type="EMBL" id="CP059472">
    <property type="protein sequence ID" value="QMS97462.1"/>
    <property type="molecule type" value="Genomic_DNA"/>
</dbReference>
<keyword evidence="1" id="KW-0472">Membrane</keyword>
<keyword evidence="1" id="KW-0812">Transmembrane</keyword>
<organism evidence="3 4">
    <name type="scientific">Marnyiella aurantia</name>
    <dbReference type="NCBI Taxonomy" id="2758037"/>
    <lineage>
        <taxon>Bacteria</taxon>
        <taxon>Pseudomonadati</taxon>
        <taxon>Bacteroidota</taxon>
        <taxon>Flavobacteriia</taxon>
        <taxon>Flavobacteriales</taxon>
        <taxon>Weeksellaceae</taxon>
        <taxon>Marnyiella</taxon>
    </lineage>
</organism>
<dbReference type="SUPFAM" id="SSF50242">
    <property type="entry name" value="TIMP-like"/>
    <property type="match status" value="1"/>
</dbReference>